<dbReference type="PANTHER" id="PTHR10057">
    <property type="entry name" value="PERIPHERAL-TYPE BENZODIAZEPINE RECEPTOR"/>
    <property type="match status" value="1"/>
</dbReference>
<dbReference type="Pfam" id="PF03073">
    <property type="entry name" value="TspO_MBR"/>
    <property type="match status" value="1"/>
</dbReference>
<comment type="similarity">
    <text evidence="2">Belongs to the TspO/BZRP family.</text>
</comment>
<gene>
    <name evidence="7" type="ORF">HG15A2_31230</name>
</gene>
<name>A0A517MY31_9BACT</name>
<evidence type="ECO:0000313" key="8">
    <source>
        <dbReference type="Proteomes" id="UP000319852"/>
    </source>
</evidence>
<evidence type="ECO:0000256" key="4">
    <source>
        <dbReference type="ARBA" id="ARBA00022989"/>
    </source>
</evidence>
<keyword evidence="3 6" id="KW-0812">Transmembrane</keyword>
<dbReference type="FunFam" id="1.20.1260.100:FF:000001">
    <property type="entry name" value="translocator protein 2"/>
    <property type="match status" value="1"/>
</dbReference>
<evidence type="ECO:0000256" key="2">
    <source>
        <dbReference type="ARBA" id="ARBA00007524"/>
    </source>
</evidence>
<keyword evidence="4 6" id="KW-1133">Transmembrane helix</keyword>
<evidence type="ECO:0000256" key="6">
    <source>
        <dbReference type="SAM" id="Phobius"/>
    </source>
</evidence>
<organism evidence="7 8">
    <name type="scientific">Adhaeretor mobilis</name>
    <dbReference type="NCBI Taxonomy" id="1930276"/>
    <lineage>
        <taxon>Bacteria</taxon>
        <taxon>Pseudomonadati</taxon>
        <taxon>Planctomycetota</taxon>
        <taxon>Planctomycetia</taxon>
        <taxon>Pirellulales</taxon>
        <taxon>Lacipirellulaceae</taxon>
        <taxon>Adhaeretor</taxon>
    </lineage>
</organism>
<dbReference type="RefSeq" id="WP_145060960.1">
    <property type="nucleotide sequence ID" value="NZ_CP036263.1"/>
</dbReference>
<protein>
    <submittedName>
        <fullName evidence="7">TspO/MBR family protein</fullName>
    </submittedName>
</protein>
<dbReference type="GO" id="GO:0016020">
    <property type="term" value="C:membrane"/>
    <property type="evidence" value="ECO:0007669"/>
    <property type="project" value="UniProtKB-SubCell"/>
</dbReference>
<dbReference type="InterPro" id="IPR038330">
    <property type="entry name" value="TspO/MBR-related_sf"/>
</dbReference>
<feature type="transmembrane region" description="Helical" evidence="6">
    <location>
        <begin position="117"/>
        <end position="137"/>
    </location>
</feature>
<dbReference type="CDD" id="cd15904">
    <property type="entry name" value="TSPO_MBR"/>
    <property type="match status" value="1"/>
</dbReference>
<dbReference type="Gene3D" id="1.20.1260.100">
    <property type="entry name" value="TspO/MBR protein"/>
    <property type="match status" value="1"/>
</dbReference>
<dbReference type="AlphaFoldDB" id="A0A517MY31"/>
<dbReference type="OrthoDB" id="9795496at2"/>
<dbReference type="PIRSF" id="PIRSF005859">
    <property type="entry name" value="PBR"/>
    <property type="match status" value="1"/>
</dbReference>
<reference evidence="7 8" key="1">
    <citation type="submission" date="2019-02" db="EMBL/GenBank/DDBJ databases">
        <title>Deep-cultivation of Planctomycetes and their phenomic and genomic characterization uncovers novel biology.</title>
        <authorList>
            <person name="Wiegand S."/>
            <person name="Jogler M."/>
            <person name="Boedeker C."/>
            <person name="Pinto D."/>
            <person name="Vollmers J."/>
            <person name="Rivas-Marin E."/>
            <person name="Kohn T."/>
            <person name="Peeters S.H."/>
            <person name="Heuer A."/>
            <person name="Rast P."/>
            <person name="Oberbeckmann S."/>
            <person name="Bunk B."/>
            <person name="Jeske O."/>
            <person name="Meyerdierks A."/>
            <person name="Storesund J.E."/>
            <person name="Kallscheuer N."/>
            <person name="Luecker S."/>
            <person name="Lage O.M."/>
            <person name="Pohl T."/>
            <person name="Merkel B.J."/>
            <person name="Hornburger P."/>
            <person name="Mueller R.-W."/>
            <person name="Bruemmer F."/>
            <person name="Labrenz M."/>
            <person name="Spormann A.M."/>
            <person name="Op den Camp H."/>
            <person name="Overmann J."/>
            <person name="Amann R."/>
            <person name="Jetten M.S.M."/>
            <person name="Mascher T."/>
            <person name="Medema M.H."/>
            <person name="Devos D.P."/>
            <person name="Kaster A.-K."/>
            <person name="Ovreas L."/>
            <person name="Rohde M."/>
            <person name="Galperin M.Y."/>
            <person name="Jogler C."/>
        </authorList>
    </citation>
    <scope>NUCLEOTIDE SEQUENCE [LARGE SCALE GENOMIC DNA]</scope>
    <source>
        <strain evidence="7 8">HG15A2</strain>
    </source>
</reference>
<evidence type="ECO:0000313" key="7">
    <source>
        <dbReference type="EMBL" id="QDS99792.1"/>
    </source>
</evidence>
<proteinExistence type="inferred from homology"/>
<feature type="transmembrane region" description="Helical" evidence="6">
    <location>
        <begin position="24"/>
        <end position="43"/>
    </location>
</feature>
<dbReference type="PANTHER" id="PTHR10057:SF0">
    <property type="entry name" value="TRANSLOCATOR PROTEIN"/>
    <property type="match status" value="1"/>
</dbReference>
<dbReference type="EMBL" id="CP036263">
    <property type="protein sequence ID" value="QDS99792.1"/>
    <property type="molecule type" value="Genomic_DNA"/>
</dbReference>
<sequence>MTDSTDSNHGHEQTRLLPKSISKWLSLGVFLVISGAAITIGQFYPPDAWFDSLAKPFFNPPSWVFPVVWTPLYMLIAISGWLLWRHAPKSLAMGFWGAQMILNVLWTIVFFGYHRPGWALIEIVLLWSAIGATILSARSASRTAAILFLPYWVWVGFATLLNAAFWWLNR</sequence>
<evidence type="ECO:0000256" key="5">
    <source>
        <dbReference type="ARBA" id="ARBA00023136"/>
    </source>
</evidence>
<comment type="subcellular location">
    <subcellularLocation>
        <location evidence="1">Membrane</location>
        <topology evidence="1">Multi-pass membrane protein</topology>
    </subcellularLocation>
</comment>
<evidence type="ECO:0000256" key="3">
    <source>
        <dbReference type="ARBA" id="ARBA00022692"/>
    </source>
</evidence>
<dbReference type="KEGG" id="amob:HG15A2_31230"/>
<feature type="transmembrane region" description="Helical" evidence="6">
    <location>
        <begin position="91"/>
        <end position="111"/>
    </location>
</feature>
<dbReference type="InterPro" id="IPR004307">
    <property type="entry name" value="TspO_MBR"/>
</dbReference>
<accession>A0A517MY31</accession>
<keyword evidence="5 6" id="KW-0472">Membrane</keyword>
<keyword evidence="8" id="KW-1185">Reference proteome</keyword>
<feature type="transmembrane region" description="Helical" evidence="6">
    <location>
        <begin position="144"/>
        <end position="168"/>
    </location>
</feature>
<dbReference type="GO" id="GO:0033013">
    <property type="term" value="P:tetrapyrrole metabolic process"/>
    <property type="evidence" value="ECO:0007669"/>
    <property type="project" value="UniProtKB-ARBA"/>
</dbReference>
<feature type="transmembrane region" description="Helical" evidence="6">
    <location>
        <begin position="63"/>
        <end position="84"/>
    </location>
</feature>
<dbReference type="Proteomes" id="UP000319852">
    <property type="component" value="Chromosome"/>
</dbReference>
<evidence type="ECO:0000256" key="1">
    <source>
        <dbReference type="ARBA" id="ARBA00004141"/>
    </source>
</evidence>